<dbReference type="InterPro" id="IPR052111">
    <property type="entry name" value="Spermatogenesis_Ciliary_MAP"/>
</dbReference>
<reference evidence="3" key="2">
    <citation type="submission" date="2025-08" db="UniProtKB">
        <authorList>
            <consortium name="Ensembl"/>
        </authorList>
    </citation>
    <scope>IDENTIFICATION</scope>
</reference>
<evidence type="ECO:0000313" key="3">
    <source>
        <dbReference type="Ensembl" id="ENSCUSP00005009686.1"/>
    </source>
</evidence>
<dbReference type="AlphaFoldDB" id="A0A8C3U5V4"/>
<dbReference type="GO" id="GO:0005930">
    <property type="term" value="C:axoneme"/>
    <property type="evidence" value="ECO:0007669"/>
    <property type="project" value="TreeGrafter"/>
</dbReference>
<dbReference type="Pfam" id="PF06294">
    <property type="entry name" value="CH_2"/>
    <property type="match status" value="1"/>
</dbReference>
<dbReference type="PROSITE" id="PS50021">
    <property type="entry name" value="CH"/>
    <property type="match status" value="1"/>
</dbReference>
<evidence type="ECO:0000313" key="4">
    <source>
        <dbReference type="Proteomes" id="UP000694563"/>
    </source>
</evidence>
<organism evidence="3 4">
    <name type="scientific">Catharus ustulatus</name>
    <name type="common">Russet-backed thrush</name>
    <name type="synonym">Hylocichla ustulatus</name>
    <dbReference type="NCBI Taxonomy" id="91951"/>
    <lineage>
        <taxon>Eukaryota</taxon>
        <taxon>Metazoa</taxon>
        <taxon>Chordata</taxon>
        <taxon>Craniata</taxon>
        <taxon>Vertebrata</taxon>
        <taxon>Euteleostomi</taxon>
        <taxon>Archelosauria</taxon>
        <taxon>Archosauria</taxon>
        <taxon>Dinosauria</taxon>
        <taxon>Saurischia</taxon>
        <taxon>Theropoda</taxon>
        <taxon>Coelurosauria</taxon>
        <taxon>Aves</taxon>
        <taxon>Neognathae</taxon>
        <taxon>Neoaves</taxon>
        <taxon>Telluraves</taxon>
        <taxon>Australaves</taxon>
        <taxon>Passeriformes</taxon>
        <taxon>Turdidae</taxon>
        <taxon>Catharus</taxon>
    </lineage>
</organism>
<dbReference type="InterPro" id="IPR036872">
    <property type="entry name" value="CH_dom_sf"/>
</dbReference>
<dbReference type="Gene3D" id="1.10.418.10">
    <property type="entry name" value="Calponin-like domain"/>
    <property type="match status" value="1"/>
</dbReference>
<dbReference type="PANTHER" id="PTHR12509:SF9">
    <property type="entry name" value="SPERM FLAGELLAR PROTEIN 1 ISOFORM X1"/>
    <property type="match status" value="1"/>
</dbReference>
<name>A0A8C3U5V4_CATUS</name>
<protein>
    <recommendedName>
        <fullName evidence="2">Calponin-homology (CH) domain-containing protein</fullName>
    </recommendedName>
</protein>
<reference evidence="3" key="3">
    <citation type="submission" date="2025-09" db="UniProtKB">
        <authorList>
            <consortium name="Ensembl"/>
        </authorList>
    </citation>
    <scope>IDENTIFICATION</scope>
</reference>
<reference evidence="3" key="1">
    <citation type="submission" date="2020-10" db="EMBL/GenBank/DDBJ databases">
        <title>Catharus ustulatus (Swainson's thrush) genome, bCatUst1, primary haplotype v2.</title>
        <authorList>
            <person name="Delmore K."/>
            <person name="Vafadar M."/>
            <person name="Formenti G."/>
            <person name="Chow W."/>
            <person name="Pelan S."/>
            <person name="Howe K."/>
            <person name="Rhie A."/>
            <person name="Mountcastle J."/>
            <person name="Haase B."/>
            <person name="Fedrigo O."/>
            <person name="Jarvis E.D."/>
        </authorList>
    </citation>
    <scope>NUCLEOTIDE SEQUENCE [LARGE SCALE GENOMIC DNA]</scope>
</reference>
<dbReference type="PANTHER" id="PTHR12509">
    <property type="entry name" value="SPERMATOGENESIS-ASSOCIATED 4-RELATED"/>
    <property type="match status" value="1"/>
</dbReference>
<dbReference type="InterPro" id="IPR010441">
    <property type="entry name" value="CH_2"/>
</dbReference>
<accession>A0A8C3U5V4</accession>
<feature type="region of interest" description="Disordered" evidence="1">
    <location>
        <begin position="117"/>
        <end position="148"/>
    </location>
</feature>
<keyword evidence="4" id="KW-1185">Reference proteome</keyword>
<dbReference type="Proteomes" id="UP000694563">
    <property type="component" value="Chromosome 5"/>
</dbReference>
<evidence type="ECO:0000256" key="1">
    <source>
        <dbReference type="SAM" id="MobiDB-lite"/>
    </source>
</evidence>
<dbReference type="GO" id="GO:0051493">
    <property type="term" value="P:regulation of cytoskeleton organization"/>
    <property type="evidence" value="ECO:0007669"/>
    <property type="project" value="TreeGrafter"/>
</dbReference>
<feature type="compositionally biased region" description="Basic and acidic residues" evidence="1">
    <location>
        <begin position="139"/>
        <end position="148"/>
    </location>
</feature>
<dbReference type="Ensembl" id="ENSCUST00005010079.1">
    <property type="protein sequence ID" value="ENSCUSP00005009686.1"/>
    <property type="gene ID" value="ENSCUSG00005006175.1"/>
</dbReference>
<dbReference type="GO" id="GO:0008017">
    <property type="term" value="F:microtubule binding"/>
    <property type="evidence" value="ECO:0007669"/>
    <property type="project" value="TreeGrafter"/>
</dbReference>
<proteinExistence type="predicted"/>
<evidence type="ECO:0000259" key="2">
    <source>
        <dbReference type="PROSITE" id="PS50021"/>
    </source>
</evidence>
<dbReference type="FunFam" id="1.10.418.10:FF:000059">
    <property type="entry name" value="RIKEN cDNA 6430531B16 gene"/>
    <property type="match status" value="1"/>
</dbReference>
<dbReference type="InterPro" id="IPR001715">
    <property type="entry name" value="CH_dom"/>
</dbReference>
<feature type="domain" description="Calponin-homology (CH)" evidence="2">
    <location>
        <begin position="11"/>
        <end position="116"/>
    </location>
</feature>
<dbReference type="SUPFAM" id="SSF47576">
    <property type="entry name" value="Calponin-homology domain, CH-domain"/>
    <property type="match status" value="1"/>
</dbReference>
<sequence>MAAEGPQPGPDTSLVSLYRWLDTVPLSRPRRNIARDFSDGVLAAEVVKFFFPSMVELHSFVPTSSTAQKVANWGHLNRKVLSKLNLRVPEEMIQQLVQSRPGMAEQLLQLLRQKIQERQRQRKPPAEPAEPEEGGYLDTGRDGGKRDPKIPHWDLLGCLGGDRDVRAGDPIHPWGVFQVIPMSEQFGKPGGRCQVRAGRRTGPSWGLYGVTGGSGGPGRDQEVTVGFEGHCGIWSGPCDVWGVPMGLRGSLWGLRVTGGGQRVLWWFWGPCGVWSVPEGVRGSLWGLGVPCGGQGVPVVFGVSPWGSGVTVGFGGH</sequence>